<feature type="region of interest" description="Disordered" evidence="1">
    <location>
        <begin position="1"/>
        <end position="40"/>
    </location>
</feature>
<proteinExistence type="predicted"/>
<dbReference type="AlphaFoldDB" id="A0AAE1VLN5"/>
<keyword evidence="3" id="KW-1185">Reference proteome</keyword>
<sequence>MMVAGIKPSPASNSSSESGNRGRLRWFAGTGDSGKKTFTDDQMRRVREAEKAEKIMHLILWGPK</sequence>
<reference evidence="2" key="1">
    <citation type="submission" date="2023-12" db="EMBL/GenBank/DDBJ databases">
        <title>Genome assembly of Anisodus tanguticus.</title>
        <authorList>
            <person name="Wang Y.-J."/>
        </authorList>
    </citation>
    <scope>NUCLEOTIDE SEQUENCE</scope>
    <source>
        <strain evidence="2">KB-2021</strain>
        <tissue evidence="2">Leaf</tissue>
    </source>
</reference>
<accession>A0AAE1VLN5</accession>
<name>A0AAE1VLN5_9SOLA</name>
<evidence type="ECO:0000256" key="1">
    <source>
        <dbReference type="SAM" id="MobiDB-lite"/>
    </source>
</evidence>
<evidence type="ECO:0000313" key="2">
    <source>
        <dbReference type="EMBL" id="KAK4368516.1"/>
    </source>
</evidence>
<dbReference type="EMBL" id="JAVYJV010000006">
    <property type="protein sequence ID" value="KAK4368516.1"/>
    <property type="molecule type" value="Genomic_DNA"/>
</dbReference>
<organism evidence="2 3">
    <name type="scientific">Anisodus tanguticus</name>
    <dbReference type="NCBI Taxonomy" id="243964"/>
    <lineage>
        <taxon>Eukaryota</taxon>
        <taxon>Viridiplantae</taxon>
        <taxon>Streptophyta</taxon>
        <taxon>Embryophyta</taxon>
        <taxon>Tracheophyta</taxon>
        <taxon>Spermatophyta</taxon>
        <taxon>Magnoliopsida</taxon>
        <taxon>eudicotyledons</taxon>
        <taxon>Gunneridae</taxon>
        <taxon>Pentapetalae</taxon>
        <taxon>asterids</taxon>
        <taxon>lamiids</taxon>
        <taxon>Solanales</taxon>
        <taxon>Solanaceae</taxon>
        <taxon>Solanoideae</taxon>
        <taxon>Hyoscyameae</taxon>
        <taxon>Anisodus</taxon>
    </lineage>
</organism>
<comment type="caution">
    <text evidence="2">The sequence shown here is derived from an EMBL/GenBank/DDBJ whole genome shotgun (WGS) entry which is preliminary data.</text>
</comment>
<evidence type="ECO:0000313" key="3">
    <source>
        <dbReference type="Proteomes" id="UP001291623"/>
    </source>
</evidence>
<gene>
    <name evidence="2" type="ORF">RND71_012308</name>
</gene>
<feature type="compositionally biased region" description="Low complexity" evidence="1">
    <location>
        <begin position="8"/>
        <end position="21"/>
    </location>
</feature>
<protein>
    <submittedName>
        <fullName evidence="2">Uncharacterized protein</fullName>
    </submittedName>
</protein>
<dbReference type="Proteomes" id="UP001291623">
    <property type="component" value="Unassembled WGS sequence"/>
</dbReference>